<keyword evidence="3" id="KW-0813">Transport</keyword>
<dbReference type="Pfam" id="PF00005">
    <property type="entry name" value="ABC_tran"/>
    <property type="match status" value="2"/>
</dbReference>
<evidence type="ECO:0000259" key="8">
    <source>
        <dbReference type="PROSITE" id="PS50893"/>
    </source>
</evidence>
<evidence type="ECO:0000256" key="5">
    <source>
        <dbReference type="ARBA" id="ARBA00022741"/>
    </source>
</evidence>
<gene>
    <name evidence="9" type="ORF">SAMN04488136_12059</name>
</gene>
<feature type="domain" description="ABC transporter" evidence="8">
    <location>
        <begin position="5"/>
        <end position="242"/>
    </location>
</feature>
<keyword evidence="4" id="KW-1003">Cell membrane</keyword>
<sequence>MSTLLRVNHLTIQFEERILLDDVSLTLKKGEPLVILGQTGSGKSLLLKWIMASIDVKLQSRGECLIEEQLLDASQRRLLWGREMAMLAQEPMMTLDPLMKSGEQIAEVPRFVLGIKAKLARLKARQELTRYGLANAYSKRVGELSGGMAQRLAICVSTAANASIILADEPTKGLDVKRRDDVVDMLKSKAEQSGLIVVTHDVEVAERLGGQILVLHYGKTIEQGDVHQVLKHPQQAYTQSLIAAAPKHWSNQRAEVSHSTPILKVNNVAIERGSQRLFEQLSFSLNSGEIVGIVGDSGCGKSSLGDAILGHLKLTSGHIWRAPSISKTKWLKLYQDPFSSLAKHLTLGKMLDDLVTLHGLDTSRVKPLMDKLSLRQAVLNGTSSEVSGGELQRFSILRALMMEPTLLFADEPTSRLDPIIAKEVTLQLAELAREQGCGLLIVSHDPDLIEKISDRVINISDYAPTPSAVS</sequence>
<evidence type="ECO:0000256" key="6">
    <source>
        <dbReference type="ARBA" id="ARBA00022840"/>
    </source>
</evidence>
<evidence type="ECO:0000313" key="10">
    <source>
        <dbReference type="Proteomes" id="UP000198854"/>
    </source>
</evidence>
<comment type="subcellular location">
    <subcellularLocation>
        <location evidence="1">Cell inner membrane</location>
        <topology evidence="1">Peripheral membrane protein</topology>
    </subcellularLocation>
</comment>
<dbReference type="InterPro" id="IPR003593">
    <property type="entry name" value="AAA+_ATPase"/>
</dbReference>
<dbReference type="RefSeq" id="WP_093276090.1">
    <property type="nucleotide sequence ID" value="NZ_FNDD01000020.1"/>
</dbReference>
<dbReference type="PROSITE" id="PS50893">
    <property type="entry name" value="ABC_TRANSPORTER_2"/>
    <property type="match status" value="2"/>
</dbReference>
<evidence type="ECO:0000256" key="2">
    <source>
        <dbReference type="ARBA" id="ARBA00005417"/>
    </source>
</evidence>
<dbReference type="STRING" id="861298.SAMN04488136_12059"/>
<dbReference type="GO" id="GO:0016887">
    <property type="term" value="F:ATP hydrolysis activity"/>
    <property type="evidence" value="ECO:0007669"/>
    <property type="project" value="InterPro"/>
</dbReference>
<evidence type="ECO:0000256" key="4">
    <source>
        <dbReference type="ARBA" id="ARBA00022475"/>
    </source>
</evidence>
<dbReference type="InterPro" id="IPR025662">
    <property type="entry name" value="Sigma_54_int_dom_ATP-bd_1"/>
</dbReference>
<dbReference type="Proteomes" id="UP000198854">
    <property type="component" value="Unassembled WGS sequence"/>
</dbReference>
<dbReference type="AlphaFoldDB" id="A0A1G8DM87"/>
<keyword evidence="10" id="KW-1185">Reference proteome</keyword>
<keyword evidence="7" id="KW-0472">Membrane</keyword>
<dbReference type="PROSITE" id="PS00675">
    <property type="entry name" value="SIGMA54_INTERACT_1"/>
    <property type="match status" value="1"/>
</dbReference>
<dbReference type="InterPro" id="IPR027417">
    <property type="entry name" value="P-loop_NTPase"/>
</dbReference>
<dbReference type="GO" id="GO:0005886">
    <property type="term" value="C:plasma membrane"/>
    <property type="evidence" value="ECO:0007669"/>
    <property type="project" value="UniProtKB-SubCell"/>
</dbReference>
<dbReference type="SMART" id="SM00382">
    <property type="entry name" value="AAA"/>
    <property type="match status" value="2"/>
</dbReference>
<accession>A0A1G8DM87</accession>
<protein>
    <submittedName>
        <fullName evidence="9">Peptide/nickel transport system ATP-binding protein</fullName>
    </submittedName>
</protein>
<dbReference type="PANTHER" id="PTHR43297">
    <property type="entry name" value="OLIGOPEPTIDE TRANSPORT ATP-BINDING PROTEIN APPD"/>
    <property type="match status" value="1"/>
</dbReference>
<dbReference type="GO" id="GO:0005524">
    <property type="term" value="F:ATP binding"/>
    <property type="evidence" value="ECO:0007669"/>
    <property type="project" value="UniProtKB-KW"/>
</dbReference>
<proteinExistence type="inferred from homology"/>
<dbReference type="Gene3D" id="3.40.50.300">
    <property type="entry name" value="P-loop containing nucleotide triphosphate hydrolases"/>
    <property type="match status" value="2"/>
</dbReference>
<comment type="similarity">
    <text evidence="2">Belongs to the ABC transporter superfamily.</text>
</comment>
<dbReference type="SUPFAM" id="SSF52540">
    <property type="entry name" value="P-loop containing nucleoside triphosphate hydrolases"/>
    <property type="match status" value="2"/>
</dbReference>
<evidence type="ECO:0000313" key="9">
    <source>
        <dbReference type="EMBL" id="SDH58589.1"/>
    </source>
</evidence>
<evidence type="ECO:0000256" key="7">
    <source>
        <dbReference type="ARBA" id="ARBA00023136"/>
    </source>
</evidence>
<dbReference type="InterPro" id="IPR003439">
    <property type="entry name" value="ABC_transporter-like_ATP-bd"/>
</dbReference>
<keyword evidence="5" id="KW-0547">Nucleotide-binding</keyword>
<feature type="domain" description="ABC transporter" evidence="8">
    <location>
        <begin position="263"/>
        <end position="469"/>
    </location>
</feature>
<evidence type="ECO:0000256" key="3">
    <source>
        <dbReference type="ARBA" id="ARBA00022448"/>
    </source>
</evidence>
<name>A0A1G8DM87_9VIBR</name>
<dbReference type="PROSITE" id="PS00211">
    <property type="entry name" value="ABC_TRANSPORTER_1"/>
    <property type="match status" value="2"/>
</dbReference>
<dbReference type="InterPro" id="IPR050388">
    <property type="entry name" value="ABC_Ni/Peptide_Import"/>
</dbReference>
<dbReference type="OrthoDB" id="9784450at2"/>
<dbReference type="InterPro" id="IPR017871">
    <property type="entry name" value="ABC_transporter-like_CS"/>
</dbReference>
<reference evidence="9 10" key="1">
    <citation type="submission" date="2016-10" db="EMBL/GenBank/DDBJ databases">
        <authorList>
            <person name="de Groot N.N."/>
        </authorList>
    </citation>
    <scope>NUCLEOTIDE SEQUENCE [LARGE SCALE GENOMIC DNA]</scope>
    <source>
        <strain evidence="9 10">CGMCC 1.10228</strain>
    </source>
</reference>
<dbReference type="EMBL" id="FNDD01000020">
    <property type="protein sequence ID" value="SDH58589.1"/>
    <property type="molecule type" value="Genomic_DNA"/>
</dbReference>
<dbReference type="PANTHER" id="PTHR43297:SF7">
    <property type="entry name" value="D,D-DIPEPTIDE TRANSPORT ATP-BINDING PROTEIN DDPD-RELATED"/>
    <property type="match status" value="1"/>
</dbReference>
<evidence type="ECO:0000256" key="1">
    <source>
        <dbReference type="ARBA" id="ARBA00004417"/>
    </source>
</evidence>
<keyword evidence="6 9" id="KW-0067">ATP-binding</keyword>
<organism evidence="9 10">
    <name type="scientific">Vibrio xiamenensis</name>
    <dbReference type="NCBI Taxonomy" id="861298"/>
    <lineage>
        <taxon>Bacteria</taxon>
        <taxon>Pseudomonadati</taxon>
        <taxon>Pseudomonadota</taxon>
        <taxon>Gammaproteobacteria</taxon>
        <taxon>Vibrionales</taxon>
        <taxon>Vibrionaceae</taxon>
        <taxon>Vibrio</taxon>
    </lineage>
</organism>